<name>A0A2H0LPM2_9BACT</name>
<comment type="similarity">
    <text evidence="8">Belongs to the peptidase M48 family.</text>
</comment>
<accession>A0A2H0LPM2</accession>
<proteinExistence type="inferred from homology"/>
<evidence type="ECO:0000256" key="8">
    <source>
        <dbReference type="RuleBase" id="RU003983"/>
    </source>
</evidence>
<feature type="transmembrane region" description="Helical" evidence="9">
    <location>
        <begin position="286"/>
        <end position="305"/>
    </location>
</feature>
<dbReference type="PANTHER" id="PTHR10120">
    <property type="entry name" value="CAAX PRENYL PROTEASE 1"/>
    <property type="match status" value="1"/>
</dbReference>
<evidence type="ECO:0000259" key="11">
    <source>
        <dbReference type="Pfam" id="PF16491"/>
    </source>
</evidence>
<feature type="domain" description="Peptidase M48" evidence="10">
    <location>
        <begin position="165"/>
        <end position="366"/>
    </location>
</feature>
<feature type="binding site" evidence="7">
    <location>
        <position position="310"/>
    </location>
    <ligand>
        <name>Zn(2+)</name>
        <dbReference type="ChEBI" id="CHEBI:29105"/>
        <note>catalytic</note>
    </ligand>
</feature>
<feature type="transmembrane region" description="Helical" evidence="9">
    <location>
        <begin position="106"/>
        <end position="126"/>
    </location>
</feature>
<dbReference type="EMBL" id="PCVY01000047">
    <property type="protein sequence ID" value="PIQ86296.1"/>
    <property type="molecule type" value="Genomic_DNA"/>
</dbReference>
<sequence>MTSIENNQTKAKSYQRVKNIVLLIHYVLLLVLFLIILLPPKSLIVIPESLRSLSPYIQLAAFFGLFSFYFFLGRLPLSIYSGYILEKQFELSRQTFWGWFLRSLKAEMISFVFMGVLVILLYALIWHAGDLWWFYAWISYALVSLGMGKLFPVLIVPLFYRYTPLPEGSLKTRIKELTERFQLKIKDVYSLNLSQTTKKANAMFCGIGKTKRIVMSDTLLENFTDDEIMAVLAHELGHYCHRDIWRQFWFGFSMSFLTFYISFLWLKTWVPEFGIHATSDIKSFPILCFIMFMLSFVLTPVGNLFSRWLERAADRFAIDTLKESAPFIDSMKKLAQINLADMDPNPVIEFLFHSHPSIRKRIQWAEQLQ</sequence>
<keyword evidence="9" id="KW-1133">Transmembrane helix</keyword>
<evidence type="ECO:0000256" key="2">
    <source>
        <dbReference type="ARBA" id="ARBA00022723"/>
    </source>
</evidence>
<dbReference type="GO" id="GO:0071586">
    <property type="term" value="P:CAAX-box protein processing"/>
    <property type="evidence" value="ECO:0007669"/>
    <property type="project" value="InterPro"/>
</dbReference>
<feature type="active site" evidence="6">
    <location>
        <position position="235"/>
    </location>
</feature>
<keyword evidence="2 7" id="KW-0479">Metal-binding</keyword>
<evidence type="ECO:0000313" key="12">
    <source>
        <dbReference type="EMBL" id="PIQ86296.1"/>
    </source>
</evidence>
<dbReference type="AlphaFoldDB" id="A0A2H0LPM2"/>
<evidence type="ECO:0008006" key="14">
    <source>
        <dbReference type="Google" id="ProtNLM"/>
    </source>
</evidence>
<keyword evidence="9" id="KW-0812">Transmembrane</keyword>
<organism evidence="12 13">
    <name type="scientific">Candidatus Abzuiibacterium crystallinum</name>
    <dbReference type="NCBI Taxonomy" id="1974748"/>
    <lineage>
        <taxon>Bacteria</taxon>
        <taxon>Pseudomonadati</taxon>
        <taxon>Candidatus Omnitrophota</taxon>
        <taxon>Candidatus Abzuiibacterium</taxon>
    </lineage>
</organism>
<dbReference type="InterPro" id="IPR027057">
    <property type="entry name" value="CAXX_Prtase_1"/>
</dbReference>
<dbReference type="Proteomes" id="UP000230859">
    <property type="component" value="Unassembled WGS sequence"/>
</dbReference>
<gene>
    <name evidence="12" type="ORF">COV74_05375</name>
</gene>
<keyword evidence="5 8" id="KW-0482">Metalloprotease</keyword>
<evidence type="ECO:0000256" key="1">
    <source>
        <dbReference type="ARBA" id="ARBA00022670"/>
    </source>
</evidence>
<evidence type="ECO:0000256" key="3">
    <source>
        <dbReference type="ARBA" id="ARBA00022801"/>
    </source>
</evidence>
<comment type="caution">
    <text evidence="12">The sequence shown here is derived from an EMBL/GenBank/DDBJ whole genome shotgun (WGS) entry which is preliminary data.</text>
</comment>
<feature type="binding site" evidence="7">
    <location>
        <position position="234"/>
    </location>
    <ligand>
        <name>Zn(2+)</name>
        <dbReference type="ChEBI" id="CHEBI:29105"/>
        <note>catalytic</note>
    </ligand>
</feature>
<dbReference type="InterPro" id="IPR032456">
    <property type="entry name" value="Peptidase_M48_N"/>
</dbReference>
<keyword evidence="9" id="KW-0472">Membrane</keyword>
<reference evidence="12 13" key="1">
    <citation type="submission" date="2017-09" db="EMBL/GenBank/DDBJ databases">
        <title>Depth-based differentiation of microbial function through sediment-hosted aquifers and enrichment of novel symbionts in the deep terrestrial subsurface.</title>
        <authorList>
            <person name="Probst A.J."/>
            <person name="Ladd B."/>
            <person name="Jarett J.K."/>
            <person name="Geller-Mcgrath D.E."/>
            <person name="Sieber C.M."/>
            <person name="Emerson J.B."/>
            <person name="Anantharaman K."/>
            <person name="Thomas B.C."/>
            <person name="Malmstrom R."/>
            <person name="Stieglmeier M."/>
            <person name="Klingl A."/>
            <person name="Woyke T."/>
            <person name="Ryan C.M."/>
            <person name="Banfield J.F."/>
        </authorList>
    </citation>
    <scope>NUCLEOTIDE SEQUENCE [LARGE SCALE GENOMIC DNA]</scope>
    <source>
        <strain evidence="12">CG11_big_fil_rev_8_21_14_0_20_45_26</strain>
    </source>
</reference>
<dbReference type="Gene3D" id="3.30.2010.10">
    <property type="entry name" value="Metalloproteases ('zincins'), catalytic domain"/>
    <property type="match status" value="1"/>
</dbReference>
<feature type="binding site" evidence="7">
    <location>
        <position position="238"/>
    </location>
    <ligand>
        <name>Zn(2+)</name>
        <dbReference type="ChEBI" id="CHEBI:29105"/>
        <note>catalytic</note>
    </ligand>
</feature>
<keyword evidence="1 8" id="KW-0645">Protease</keyword>
<dbReference type="InterPro" id="IPR001915">
    <property type="entry name" value="Peptidase_M48"/>
</dbReference>
<feature type="transmembrane region" description="Helical" evidence="9">
    <location>
        <begin position="248"/>
        <end position="266"/>
    </location>
</feature>
<evidence type="ECO:0000259" key="10">
    <source>
        <dbReference type="Pfam" id="PF01435"/>
    </source>
</evidence>
<dbReference type="GO" id="GO:0004222">
    <property type="term" value="F:metalloendopeptidase activity"/>
    <property type="evidence" value="ECO:0007669"/>
    <property type="project" value="InterPro"/>
</dbReference>
<keyword evidence="3 8" id="KW-0378">Hydrolase</keyword>
<keyword evidence="4 7" id="KW-0862">Zinc</keyword>
<protein>
    <recommendedName>
        <fullName evidence="14">Peptidase</fullName>
    </recommendedName>
</protein>
<comment type="cofactor">
    <cofactor evidence="7 8">
        <name>Zn(2+)</name>
        <dbReference type="ChEBI" id="CHEBI:29105"/>
    </cofactor>
    <text evidence="7 8">Binds 1 zinc ion per subunit.</text>
</comment>
<feature type="transmembrane region" description="Helical" evidence="9">
    <location>
        <begin position="132"/>
        <end position="160"/>
    </location>
</feature>
<dbReference type="CDD" id="cd07343">
    <property type="entry name" value="M48A_Zmpste24p_like"/>
    <property type="match status" value="1"/>
</dbReference>
<evidence type="ECO:0000256" key="9">
    <source>
        <dbReference type="SAM" id="Phobius"/>
    </source>
</evidence>
<dbReference type="Pfam" id="PF16491">
    <property type="entry name" value="Peptidase_M48_N"/>
    <property type="match status" value="1"/>
</dbReference>
<dbReference type="GO" id="GO:0046872">
    <property type="term" value="F:metal ion binding"/>
    <property type="evidence" value="ECO:0007669"/>
    <property type="project" value="UniProtKB-KW"/>
</dbReference>
<feature type="domain" description="CAAX prenyl protease 1 N-terminal" evidence="11">
    <location>
        <begin position="9"/>
        <end position="160"/>
    </location>
</feature>
<evidence type="ECO:0000256" key="4">
    <source>
        <dbReference type="ARBA" id="ARBA00022833"/>
    </source>
</evidence>
<evidence type="ECO:0000256" key="5">
    <source>
        <dbReference type="ARBA" id="ARBA00023049"/>
    </source>
</evidence>
<feature type="transmembrane region" description="Helical" evidence="9">
    <location>
        <begin position="59"/>
        <end position="85"/>
    </location>
</feature>
<dbReference type="Pfam" id="PF01435">
    <property type="entry name" value="Peptidase_M48"/>
    <property type="match status" value="1"/>
</dbReference>
<feature type="active site" description="Proton donor" evidence="6">
    <location>
        <position position="314"/>
    </location>
</feature>
<evidence type="ECO:0000256" key="6">
    <source>
        <dbReference type="PIRSR" id="PIRSR627057-1"/>
    </source>
</evidence>
<evidence type="ECO:0000313" key="13">
    <source>
        <dbReference type="Proteomes" id="UP000230859"/>
    </source>
</evidence>
<evidence type="ECO:0000256" key="7">
    <source>
        <dbReference type="PIRSR" id="PIRSR627057-2"/>
    </source>
</evidence>
<feature type="transmembrane region" description="Helical" evidence="9">
    <location>
        <begin position="20"/>
        <end position="39"/>
    </location>
</feature>